<protein>
    <submittedName>
        <fullName evidence="4">MlaA family lipoprotein</fullName>
    </submittedName>
</protein>
<keyword evidence="5" id="KW-1185">Reference proteome</keyword>
<dbReference type="Proteomes" id="UP001156873">
    <property type="component" value="Unassembled WGS sequence"/>
</dbReference>
<dbReference type="Pfam" id="PF04333">
    <property type="entry name" value="MlaA"/>
    <property type="match status" value="1"/>
</dbReference>
<dbReference type="RefSeq" id="WP_280577502.1">
    <property type="nucleotide sequence ID" value="NZ_JARXRO010000013.1"/>
</dbReference>
<organism evidence="4 5">
    <name type="scientific">Luteimonas kalidii</name>
    <dbReference type="NCBI Taxonomy" id="3042025"/>
    <lineage>
        <taxon>Bacteria</taxon>
        <taxon>Pseudomonadati</taxon>
        <taxon>Pseudomonadota</taxon>
        <taxon>Gammaproteobacteria</taxon>
        <taxon>Lysobacterales</taxon>
        <taxon>Lysobacteraceae</taxon>
        <taxon>Luteimonas</taxon>
    </lineage>
</organism>
<gene>
    <name evidence="4" type="ORF">QFW81_05010</name>
</gene>
<evidence type="ECO:0000256" key="2">
    <source>
        <dbReference type="ARBA" id="ARBA00022729"/>
    </source>
</evidence>
<keyword evidence="4" id="KW-0449">Lipoprotein</keyword>
<dbReference type="EMBL" id="JARXRO010000013">
    <property type="protein sequence ID" value="MDH5833285.1"/>
    <property type="molecule type" value="Genomic_DNA"/>
</dbReference>
<evidence type="ECO:0000313" key="5">
    <source>
        <dbReference type="Proteomes" id="UP001156873"/>
    </source>
</evidence>
<sequence length="362" mass="38339">MTPPNPLRPIVLLLLPLLLAACAGGGGVREAAPAPVTIAPAPDATVAGDPAADGESATPDVAPGPAASAPADAAATTADASAQPQAPESPAPGAAPTQAELDYAAIYGTGPYDPVADPTLPAPAQLPAAYDPWENWNRKVHRFNNAVDRTVAVPLARAYVKVVPRPVRLGVGNFFNNLGQPVSALNALLQGRPKQAGQSLGRFLLNATLGVGGLFDPASAANIPNRSEDFGQTLGVWGWTNSRYVELPLFGPRTLRDTFGLVGDGPLSPIRQVEDDGTRFFLQGLQLVDLRTQLFAIDAMREGASDEYALVRDAWLQRRNYQIQADRRQQDEEELPEYLLDDEANPTVPVDVMPMVPLSPTP</sequence>
<accession>A0ABT6JRI4</accession>
<evidence type="ECO:0000256" key="3">
    <source>
        <dbReference type="SAM" id="MobiDB-lite"/>
    </source>
</evidence>
<proteinExistence type="inferred from homology"/>
<evidence type="ECO:0000256" key="1">
    <source>
        <dbReference type="ARBA" id="ARBA00010634"/>
    </source>
</evidence>
<dbReference type="PANTHER" id="PTHR30035">
    <property type="entry name" value="LIPOPROTEIN VACJ-RELATED"/>
    <property type="match status" value="1"/>
</dbReference>
<keyword evidence="2" id="KW-0732">Signal</keyword>
<comment type="similarity">
    <text evidence="1">Belongs to the MlaA family.</text>
</comment>
<reference evidence="4 5" key="1">
    <citation type="submission" date="2023-04" db="EMBL/GenBank/DDBJ databases">
        <title>Luteimonas sp. M1R5S59.</title>
        <authorList>
            <person name="Sun J.-Q."/>
        </authorList>
    </citation>
    <scope>NUCLEOTIDE SEQUENCE [LARGE SCALE GENOMIC DNA]</scope>
    <source>
        <strain evidence="4 5">M1R5S59</strain>
    </source>
</reference>
<evidence type="ECO:0000313" key="4">
    <source>
        <dbReference type="EMBL" id="MDH5833285.1"/>
    </source>
</evidence>
<feature type="region of interest" description="Disordered" evidence="3">
    <location>
        <begin position="43"/>
        <end position="96"/>
    </location>
</feature>
<dbReference type="InterPro" id="IPR007428">
    <property type="entry name" value="MlaA"/>
</dbReference>
<name>A0ABT6JRI4_9GAMM</name>
<comment type="caution">
    <text evidence="4">The sequence shown here is derived from an EMBL/GenBank/DDBJ whole genome shotgun (WGS) entry which is preliminary data.</text>
</comment>
<dbReference type="PANTHER" id="PTHR30035:SF3">
    <property type="entry name" value="INTERMEMBRANE PHOSPHOLIPID TRANSPORT SYSTEM LIPOPROTEIN MLAA"/>
    <property type="match status" value="1"/>
</dbReference>
<feature type="compositionally biased region" description="Low complexity" evidence="3">
    <location>
        <begin position="63"/>
        <end position="96"/>
    </location>
</feature>
<dbReference type="PRINTS" id="PR01805">
    <property type="entry name" value="VACJLIPOPROT"/>
</dbReference>